<sequence>MSEKISGEEPAETGSQPPSPPRIPEEVAGIQVNHCKSPQCPNFGHPALPIRPYRRKGTPASPGDYTMNAAMGGLPQIKCAFCGEKSPLRSNLAISEEYNRLSSHLVKPAIEGSCKNENCSMFGIPVSKAGGRYVSFGKTSAGTPRYRCQSCKKTFIGKQKAIIRQRRSEKNRDVFTLITNRVPISRIVEATTLSVKAVYDKLEFIHKQCRLFVGSRESQMLEPAFVLPKMYVSVDRQYYAVNWYDHADRREIQLNAIATADLKSGYVFGMHLNFDGSVISDVIEKEAAAAGDSSLSPPFRRFARLWVKRDYDEALTDAQKRVVASIMAPPVNLNNALRHQIAAEYVDADARADIEESDFKDNKVQLPKQGMQVRETYTMYAHFRFLARLLQNAPKVRVFMDQDSGFRAAFMAAYAGRIKARTADGFFVKMKKDASAWEKKNASANAKRDLIEFMAKHRITDEYSAKVEMMKLNVKAAVKLGRWSDSWVTHPLPSAAEPGKEISWQTNLGDYDENHEARLLLKASLHAVDRFFMITRRRLTKEERPVMSVRRKRAMWYGYAAYNPAMLAKELEVCRVYYNFCVKGKDKKTPAMRLGLATRPVDPQEILYFS</sequence>
<dbReference type="AlphaFoldDB" id="A0A972NY76"/>
<proteinExistence type="predicted"/>
<evidence type="ECO:0000313" key="2">
    <source>
        <dbReference type="EMBL" id="NPT62058.1"/>
    </source>
</evidence>
<organism evidence="2 3">
    <name type="scientific">Paraburkholderia elongata</name>
    <dbReference type="NCBI Taxonomy" id="2675747"/>
    <lineage>
        <taxon>Bacteria</taxon>
        <taxon>Pseudomonadati</taxon>
        <taxon>Pseudomonadota</taxon>
        <taxon>Betaproteobacteria</taxon>
        <taxon>Burkholderiales</taxon>
        <taxon>Burkholderiaceae</taxon>
        <taxon>Paraburkholderia</taxon>
    </lineage>
</organism>
<reference evidence="2 3" key="1">
    <citation type="submission" date="2019-11" db="EMBL/GenBank/DDBJ databases">
        <title>Metabolism of dissolved organic matter in forest soils.</title>
        <authorList>
            <person name="Cyle K.T."/>
            <person name="Wilhelm R.C."/>
            <person name="Martinez C.E."/>
        </authorList>
    </citation>
    <scope>NUCLEOTIDE SEQUENCE [LARGE SCALE GENOMIC DNA]</scope>
    <source>
        <strain evidence="2 3">5N</strain>
    </source>
</reference>
<dbReference type="Proteomes" id="UP000655523">
    <property type="component" value="Unassembled WGS sequence"/>
</dbReference>
<evidence type="ECO:0000256" key="1">
    <source>
        <dbReference type="SAM" id="MobiDB-lite"/>
    </source>
</evidence>
<accession>A0A972NY76</accession>
<gene>
    <name evidence="2" type="ORF">GNZ13_47980</name>
</gene>
<feature type="region of interest" description="Disordered" evidence="1">
    <location>
        <begin position="1"/>
        <end position="26"/>
    </location>
</feature>
<keyword evidence="3" id="KW-1185">Reference proteome</keyword>
<dbReference type="RefSeq" id="WP_172178255.1">
    <property type="nucleotide sequence ID" value="NZ_WOEZ01000297.1"/>
</dbReference>
<comment type="caution">
    <text evidence="2">The sequence shown here is derived from an EMBL/GenBank/DDBJ whole genome shotgun (WGS) entry which is preliminary data.</text>
</comment>
<name>A0A972NY76_9BURK</name>
<evidence type="ECO:0000313" key="3">
    <source>
        <dbReference type="Proteomes" id="UP000655523"/>
    </source>
</evidence>
<dbReference type="EMBL" id="WOEZ01000297">
    <property type="protein sequence ID" value="NPT62058.1"/>
    <property type="molecule type" value="Genomic_DNA"/>
</dbReference>
<protein>
    <submittedName>
        <fullName evidence="2">Uncharacterized protein</fullName>
    </submittedName>
</protein>